<evidence type="ECO:0000313" key="3">
    <source>
        <dbReference type="Proteomes" id="UP000271087"/>
    </source>
</evidence>
<reference evidence="2 3" key="2">
    <citation type="submission" date="2018-08" db="EMBL/GenBank/DDBJ databases">
        <authorList>
            <person name="Laetsch R D."/>
            <person name="Stevens L."/>
            <person name="Kumar S."/>
            <person name="Blaxter L. M."/>
        </authorList>
    </citation>
    <scope>NUCLEOTIDE SEQUENCE [LARGE SCALE GENOMIC DNA]</scope>
</reference>
<evidence type="ECO:0000256" key="1">
    <source>
        <dbReference type="SAM" id="SignalP"/>
    </source>
</evidence>
<reference evidence="4" key="1">
    <citation type="submission" date="2016-06" db="UniProtKB">
        <authorList>
            <consortium name="WormBaseParasite"/>
        </authorList>
    </citation>
    <scope>IDENTIFICATION</scope>
</reference>
<keyword evidence="3" id="KW-1185">Reference proteome</keyword>
<keyword evidence="1" id="KW-0732">Signal</keyword>
<protein>
    <submittedName>
        <fullName evidence="4">Secreted protein</fullName>
    </submittedName>
</protein>
<name>A0A182ERE6_ONCOC</name>
<evidence type="ECO:0000313" key="2">
    <source>
        <dbReference type="EMBL" id="VDM94439.1"/>
    </source>
</evidence>
<dbReference type="WBParaSite" id="nOo.2.0.1.t10712-RA">
    <property type="protein sequence ID" value="nOo.2.0.1.t10712-RA"/>
    <property type="gene ID" value="nOo.2.0.1.g10712"/>
</dbReference>
<dbReference type="OrthoDB" id="5814584at2759"/>
<dbReference type="AlphaFoldDB" id="A0A182ERE6"/>
<gene>
    <name evidence="2" type="ORF">NOO_LOCUS10712</name>
</gene>
<dbReference type="EMBL" id="UYRW01006456">
    <property type="protein sequence ID" value="VDM94439.1"/>
    <property type="molecule type" value="Genomic_DNA"/>
</dbReference>
<dbReference type="Proteomes" id="UP000271087">
    <property type="component" value="Unassembled WGS sequence"/>
</dbReference>
<sequence length="84" mass="9472">MSPTRICLMTFIFCTLSLMIQAGTWLSFNQKAPNDLMPYSIVDKDLANFMQMCKEGINVPRAIPRQKQNFAEICAALSDLIVGR</sequence>
<accession>A0A182ERE6</accession>
<feature type="chain" id="PRO_5043137594" evidence="1">
    <location>
        <begin position="23"/>
        <end position="84"/>
    </location>
</feature>
<organism evidence="4">
    <name type="scientific">Onchocerca ochengi</name>
    <name type="common">Filarial nematode worm</name>
    <dbReference type="NCBI Taxonomy" id="42157"/>
    <lineage>
        <taxon>Eukaryota</taxon>
        <taxon>Metazoa</taxon>
        <taxon>Ecdysozoa</taxon>
        <taxon>Nematoda</taxon>
        <taxon>Chromadorea</taxon>
        <taxon>Rhabditida</taxon>
        <taxon>Spirurina</taxon>
        <taxon>Spiruromorpha</taxon>
        <taxon>Filarioidea</taxon>
        <taxon>Onchocercidae</taxon>
        <taxon>Onchocerca</taxon>
    </lineage>
</organism>
<evidence type="ECO:0000313" key="4">
    <source>
        <dbReference type="WBParaSite" id="nOo.2.0.1.t10712-RA"/>
    </source>
</evidence>
<proteinExistence type="predicted"/>
<feature type="signal peptide" evidence="1">
    <location>
        <begin position="1"/>
        <end position="22"/>
    </location>
</feature>